<reference evidence="1 2" key="1">
    <citation type="submission" date="2021-08" db="EMBL/GenBank/DDBJ databases">
        <title>Whole genome sequence of novel Actinomyces species strain MAS-1.</title>
        <authorList>
            <person name="Saito M."/>
            <person name="Kuwahara N."/>
            <person name="Takizawa T."/>
            <person name="Gotouda H."/>
            <person name="Ochiai T."/>
        </authorList>
    </citation>
    <scope>NUCLEOTIDE SEQUENCE [LARGE SCALE GENOMIC DNA]</scope>
    <source>
        <strain evidence="1 2">MAS-1</strain>
    </source>
</reference>
<evidence type="ECO:0000313" key="1">
    <source>
        <dbReference type="EMBL" id="BDA64258.1"/>
    </source>
</evidence>
<dbReference type="Proteomes" id="UP000824496">
    <property type="component" value="Chromosome"/>
</dbReference>
<proteinExistence type="predicted"/>
<evidence type="ECO:0008006" key="3">
    <source>
        <dbReference type="Google" id="ProtNLM"/>
    </source>
</evidence>
<organism evidence="1 2">
    <name type="scientific">Actinomyces capricornis</name>
    <dbReference type="NCBI Taxonomy" id="2755559"/>
    <lineage>
        <taxon>Bacteria</taxon>
        <taxon>Bacillati</taxon>
        <taxon>Actinomycetota</taxon>
        <taxon>Actinomycetes</taxon>
        <taxon>Actinomycetales</taxon>
        <taxon>Actinomycetaceae</taxon>
        <taxon>Actinomyces</taxon>
    </lineage>
</organism>
<accession>A0ABM7UA41</accession>
<name>A0ABM7UA41_9ACTO</name>
<sequence length="282" mass="31212">MDARIPDFQTYLDSLSRLTPAPDLLRETERTIDIRSAALLLESLHEISQCSLTRWLELNPRSMEVLFLSVGISAEKAKNILRDQFGTSGSLTLARTRSADVIGMLDEQFDIVRMLQAQCGREYSFGDVLVARAGGRSVARQAGLSGRLIEDQIEGIARDLGLRCAVRTRFEGVHGMTAPCDLAIPGGGPLAQIVVAAKGFDSTGSKLTDAVREVQEMANVRRPDQYVFAVVDGIGWKSRQADLRRIHRLWEQRAIDGCFTLSSMEDFRSALARAARRCELVE</sequence>
<gene>
    <name evidence="1" type="ORF">MANAM107_10920</name>
</gene>
<protein>
    <recommendedName>
        <fullName evidence="3">Restriction endonuclease type II DpnII-like domain-containing protein</fullName>
    </recommendedName>
</protein>
<evidence type="ECO:0000313" key="2">
    <source>
        <dbReference type="Proteomes" id="UP000824496"/>
    </source>
</evidence>
<keyword evidence="2" id="KW-1185">Reference proteome</keyword>
<dbReference type="EMBL" id="AP025017">
    <property type="protein sequence ID" value="BDA64258.1"/>
    <property type="molecule type" value="Genomic_DNA"/>
</dbReference>